<sequence length="165" mass="18950">MKIAGLSSGHCKSVNVQRYRRIDGLIKPQHSRFTIICIEVQIRPENFEMAMNRMMMIWYLAFSSRTKVQLHYLQWILATGKDSPCFRSAPYQLSASRWRISVGSGLAYLHADCDPKILHRDIKAANILLDHNFEAKCLDLEVFPELIFLTSSFSIVEGGDDRTKI</sequence>
<proteinExistence type="predicted"/>
<dbReference type="EMBL" id="CAMGYJ010000007">
    <property type="protein sequence ID" value="CAI0441298.1"/>
    <property type="molecule type" value="Genomic_DNA"/>
</dbReference>
<dbReference type="Proteomes" id="UP001154282">
    <property type="component" value="Unassembled WGS sequence"/>
</dbReference>
<keyword evidence="7" id="KW-0547">Nucleotide-binding</keyword>
<feature type="domain" description="Protein kinase" evidence="14">
    <location>
        <begin position="1"/>
        <end position="165"/>
    </location>
</feature>
<comment type="catalytic activity">
    <reaction evidence="12">
        <text>L-threonyl-[protein] + ATP = O-phospho-L-threonyl-[protein] + ADP + H(+)</text>
        <dbReference type="Rhea" id="RHEA:46608"/>
        <dbReference type="Rhea" id="RHEA-COMP:11060"/>
        <dbReference type="Rhea" id="RHEA-COMP:11605"/>
        <dbReference type="ChEBI" id="CHEBI:15378"/>
        <dbReference type="ChEBI" id="CHEBI:30013"/>
        <dbReference type="ChEBI" id="CHEBI:30616"/>
        <dbReference type="ChEBI" id="CHEBI:61977"/>
        <dbReference type="ChEBI" id="CHEBI:456216"/>
        <dbReference type="EC" id="2.7.11.1"/>
    </reaction>
</comment>
<dbReference type="InterPro" id="IPR011009">
    <property type="entry name" value="Kinase-like_dom_sf"/>
</dbReference>
<comment type="caution">
    <text evidence="15">The sequence shown here is derived from an EMBL/GenBank/DDBJ whole genome shotgun (WGS) entry which is preliminary data.</text>
</comment>
<reference evidence="15" key="1">
    <citation type="submission" date="2022-08" db="EMBL/GenBank/DDBJ databases">
        <authorList>
            <person name="Gutierrez-Valencia J."/>
        </authorList>
    </citation>
    <scope>NUCLEOTIDE SEQUENCE</scope>
</reference>
<keyword evidence="9" id="KW-0067">ATP-binding</keyword>
<organism evidence="15 16">
    <name type="scientific">Linum tenue</name>
    <dbReference type="NCBI Taxonomy" id="586396"/>
    <lineage>
        <taxon>Eukaryota</taxon>
        <taxon>Viridiplantae</taxon>
        <taxon>Streptophyta</taxon>
        <taxon>Embryophyta</taxon>
        <taxon>Tracheophyta</taxon>
        <taxon>Spermatophyta</taxon>
        <taxon>Magnoliopsida</taxon>
        <taxon>eudicotyledons</taxon>
        <taxon>Gunneridae</taxon>
        <taxon>Pentapetalae</taxon>
        <taxon>rosids</taxon>
        <taxon>fabids</taxon>
        <taxon>Malpighiales</taxon>
        <taxon>Linaceae</taxon>
        <taxon>Linum</taxon>
    </lineage>
</organism>
<evidence type="ECO:0000256" key="9">
    <source>
        <dbReference type="ARBA" id="ARBA00022840"/>
    </source>
</evidence>
<evidence type="ECO:0000256" key="5">
    <source>
        <dbReference type="ARBA" id="ARBA00022679"/>
    </source>
</evidence>
<dbReference type="AlphaFoldDB" id="A0AAV0M753"/>
<dbReference type="Gene3D" id="1.10.510.10">
    <property type="entry name" value="Transferase(Phosphotransferase) domain 1"/>
    <property type="match status" value="1"/>
</dbReference>
<evidence type="ECO:0000256" key="11">
    <source>
        <dbReference type="ARBA" id="ARBA00023136"/>
    </source>
</evidence>
<dbReference type="PANTHER" id="PTHR47982">
    <property type="entry name" value="PROLINE-RICH RECEPTOR-LIKE PROTEIN KINASE PERK4"/>
    <property type="match status" value="1"/>
</dbReference>
<dbReference type="PROSITE" id="PS50011">
    <property type="entry name" value="PROTEIN_KINASE_DOM"/>
    <property type="match status" value="1"/>
</dbReference>
<dbReference type="PROSITE" id="PS00108">
    <property type="entry name" value="PROTEIN_KINASE_ST"/>
    <property type="match status" value="1"/>
</dbReference>
<keyword evidence="8" id="KW-0418">Kinase</keyword>
<evidence type="ECO:0000256" key="1">
    <source>
        <dbReference type="ARBA" id="ARBA00004162"/>
    </source>
</evidence>
<keyword evidence="11" id="KW-0472">Membrane</keyword>
<keyword evidence="5" id="KW-0808">Transferase</keyword>
<keyword evidence="16" id="KW-1185">Reference proteome</keyword>
<keyword evidence="6" id="KW-0812">Transmembrane</keyword>
<evidence type="ECO:0000256" key="8">
    <source>
        <dbReference type="ARBA" id="ARBA00022777"/>
    </source>
</evidence>
<comment type="catalytic activity">
    <reaction evidence="13">
        <text>L-seryl-[protein] + ATP = O-phospho-L-seryl-[protein] + ADP + H(+)</text>
        <dbReference type="Rhea" id="RHEA:17989"/>
        <dbReference type="Rhea" id="RHEA-COMP:9863"/>
        <dbReference type="Rhea" id="RHEA-COMP:11604"/>
        <dbReference type="ChEBI" id="CHEBI:15378"/>
        <dbReference type="ChEBI" id="CHEBI:29999"/>
        <dbReference type="ChEBI" id="CHEBI:30616"/>
        <dbReference type="ChEBI" id="CHEBI:83421"/>
        <dbReference type="ChEBI" id="CHEBI:456216"/>
        <dbReference type="EC" id="2.7.11.1"/>
    </reaction>
</comment>
<evidence type="ECO:0000256" key="12">
    <source>
        <dbReference type="ARBA" id="ARBA00047899"/>
    </source>
</evidence>
<evidence type="ECO:0000313" key="15">
    <source>
        <dbReference type="EMBL" id="CAI0441298.1"/>
    </source>
</evidence>
<gene>
    <name evidence="15" type="ORF">LITE_LOCUS26820</name>
</gene>
<accession>A0AAV0M753</accession>
<evidence type="ECO:0000256" key="2">
    <source>
        <dbReference type="ARBA" id="ARBA00012513"/>
    </source>
</evidence>
<evidence type="ECO:0000256" key="6">
    <source>
        <dbReference type="ARBA" id="ARBA00022692"/>
    </source>
</evidence>
<evidence type="ECO:0000256" key="7">
    <source>
        <dbReference type="ARBA" id="ARBA00022741"/>
    </source>
</evidence>
<comment type="subcellular location">
    <subcellularLocation>
        <location evidence="1">Cell membrane</location>
        <topology evidence="1">Single-pass membrane protein</topology>
    </subcellularLocation>
</comment>
<name>A0AAV0M753_9ROSI</name>
<dbReference type="GO" id="GO:0004674">
    <property type="term" value="F:protein serine/threonine kinase activity"/>
    <property type="evidence" value="ECO:0007669"/>
    <property type="project" value="UniProtKB-KW"/>
</dbReference>
<dbReference type="SUPFAM" id="SSF56112">
    <property type="entry name" value="Protein kinase-like (PK-like)"/>
    <property type="match status" value="1"/>
</dbReference>
<dbReference type="GO" id="GO:0005886">
    <property type="term" value="C:plasma membrane"/>
    <property type="evidence" value="ECO:0007669"/>
    <property type="project" value="UniProtKB-SubCell"/>
</dbReference>
<evidence type="ECO:0000256" key="10">
    <source>
        <dbReference type="ARBA" id="ARBA00022989"/>
    </source>
</evidence>
<evidence type="ECO:0000256" key="13">
    <source>
        <dbReference type="ARBA" id="ARBA00048679"/>
    </source>
</evidence>
<keyword evidence="3" id="KW-1003">Cell membrane</keyword>
<keyword evidence="10" id="KW-1133">Transmembrane helix</keyword>
<dbReference type="GO" id="GO:0005524">
    <property type="term" value="F:ATP binding"/>
    <property type="evidence" value="ECO:0007669"/>
    <property type="project" value="UniProtKB-KW"/>
</dbReference>
<protein>
    <recommendedName>
        <fullName evidence="2">non-specific serine/threonine protein kinase</fullName>
        <ecNumber evidence="2">2.7.11.1</ecNumber>
    </recommendedName>
</protein>
<evidence type="ECO:0000256" key="3">
    <source>
        <dbReference type="ARBA" id="ARBA00022475"/>
    </source>
</evidence>
<keyword evidence="4" id="KW-0723">Serine/threonine-protein kinase</keyword>
<evidence type="ECO:0000256" key="4">
    <source>
        <dbReference type="ARBA" id="ARBA00022527"/>
    </source>
</evidence>
<dbReference type="InterPro" id="IPR008271">
    <property type="entry name" value="Ser/Thr_kinase_AS"/>
</dbReference>
<dbReference type="InterPro" id="IPR047117">
    <property type="entry name" value="PERK1-13-like"/>
</dbReference>
<dbReference type="EC" id="2.7.11.1" evidence="2"/>
<dbReference type="PANTHER" id="PTHR47982:SF35">
    <property type="entry name" value="PROLINE-RICH RECEPTOR-LIKE PROTEIN KINASE PERK1-RELATED"/>
    <property type="match status" value="1"/>
</dbReference>
<evidence type="ECO:0000313" key="16">
    <source>
        <dbReference type="Proteomes" id="UP001154282"/>
    </source>
</evidence>
<dbReference type="InterPro" id="IPR000719">
    <property type="entry name" value="Prot_kinase_dom"/>
</dbReference>
<evidence type="ECO:0000259" key="14">
    <source>
        <dbReference type="PROSITE" id="PS50011"/>
    </source>
</evidence>